<gene>
    <name evidence="2" type="ORF">DVH02_34590</name>
</gene>
<dbReference type="EMBL" id="QQNA01000472">
    <property type="protein sequence ID" value="RDG29905.1"/>
    <property type="molecule type" value="Genomic_DNA"/>
</dbReference>
<keyword evidence="3" id="KW-1185">Reference proteome</keyword>
<accession>A0A370ARZ9</accession>
<proteinExistence type="predicted"/>
<protein>
    <submittedName>
        <fullName evidence="2">Glycoside hydrolase family 15 protein</fullName>
    </submittedName>
</protein>
<evidence type="ECO:0000259" key="1">
    <source>
        <dbReference type="Pfam" id="PF19291"/>
    </source>
</evidence>
<reference evidence="2 3" key="1">
    <citation type="submission" date="2018-07" db="EMBL/GenBank/DDBJ databases">
        <title>Streptomyces species from bats.</title>
        <authorList>
            <person name="Dunlap C."/>
        </authorList>
    </citation>
    <scope>NUCLEOTIDE SEQUENCE [LARGE SCALE GENOMIC DNA]</scope>
    <source>
        <strain evidence="2 3">AC230</strain>
    </source>
</reference>
<dbReference type="Proteomes" id="UP000253741">
    <property type="component" value="Unassembled WGS sequence"/>
</dbReference>
<evidence type="ECO:0000313" key="2">
    <source>
        <dbReference type="EMBL" id="RDG29905.1"/>
    </source>
</evidence>
<keyword evidence="2" id="KW-0378">Hydrolase</keyword>
<organism evidence="2 3">
    <name type="scientific">Streptomyces corynorhini</name>
    <dbReference type="NCBI Taxonomy" id="2282652"/>
    <lineage>
        <taxon>Bacteria</taxon>
        <taxon>Bacillati</taxon>
        <taxon>Actinomycetota</taxon>
        <taxon>Actinomycetes</taxon>
        <taxon>Kitasatosporales</taxon>
        <taxon>Streptomycetaceae</taxon>
        <taxon>Streptomyces</taxon>
    </lineage>
</organism>
<feature type="domain" description="Trehalase-like N-terminal" evidence="1">
    <location>
        <begin position="10"/>
        <end position="68"/>
    </location>
</feature>
<dbReference type="AlphaFoldDB" id="A0A370ARZ9"/>
<feature type="non-terminal residue" evidence="2">
    <location>
        <position position="79"/>
    </location>
</feature>
<name>A0A370ARZ9_9ACTN</name>
<dbReference type="InterPro" id="IPR045582">
    <property type="entry name" value="Trehalase-like_N"/>
</dbReference>
<comment type="caution">
    <text evidence="2">The sequence shown here is derived from an EMBL/GenBank/DDBJ whole genome shotgun (WGS) entry which is preliminary data.</text>
</comment>
<dbReference type="GO" id="GO:0016787">
    <property type="term" value="F:hydrolase activity"/>
    <property type="evidence" value="ECO:0007669"/>
    <property type="project" value="UniProtKB-KW"/>
</dbReference>
<sequence length="79" mass="8745">MAVRLEMHVAGRIEDYALIGDMQTAALVCRDGTVDWLCLPRFDSHAVFAALLGTEEHGFWRLGPAHPAGSEAPRATRRR</sequence>
<evidence type="ECO:0000313" key="3">
    <source>
        <dbReference type="Proteomes" id="UP000253741"/>
    </source>
</evidence>
<dbReference type="RefSeq" id="WP_233518653.1">
    <property type="nucleotide sequence ID" value="NZ_QQNA01000472.1"/>
</dbReference>
<dbReference type="Pfam" id="PF19291">
    <property type="entry name" value="TREH_N"/>
    <property type="match status" value="1"/>
</dbReference>